<comment type="caution">
    <text evidence="2">The sequence shown here is derived from an EMBL/GenBank/DDBJ whole genome shotgun (WGS) entry which is preliminary data.</text>
</comment>
<sequence>MARSVAIVGAGQIAYELVRAFGDEWQITLHARSQPQWLAEMPCPYEHYVRGETDVPGADCVIDTIAFDEGDVTGYDPDRVGRLIAVSSASVYCDAEGRTLDEAAQGGFPDFAELIAEDQATVAPGPDTYSTRKIRMENAVQELFGARATILRPCAIYGAWSRHPREYWFVKRLLDGRQHIPVLHPDVSRFQTTSARDIAGFALAIARQEIGGTFNIADEYGPSVRQIAHSIFEFLERKAELVEVPACEQSTIGRTPWSVPRPFLIDSAKASAACHRPAANYRPDAGEAVQWLVERNPADWRGAFPQLTVYPWDLFDYAAEDAVLEAM</sequence>
<dbReference type="InterPro" id="IPR001509">
    <property type="entry name" value="Epimerase_deHydtase"/>
</dbReference>
<dbReference type="Proteomes" id="UP000755104">
    <property type="component" value="Unassembled WGS sequence"/>
</dbReference>
<protein>
    <recommendedName>
        <fullName evidence="1">NAD-dependent epimerase/dehydratase domain-containing protein</fullName>
    </recommendedName>
</protein>
<organism evidence="2 3">
    <name type="scientific">Qipengyuania qiaonensis</name>
    <dbReference type="NCBI Taxonomy" id="2867240"/>
    <lineage>
        <taxon>Bacteria</taxon>
        <taxon>Pseudomonadati</taxon>
        <taxon>Pseudomonadota</taxon>
        <taxon>Alphaproteobacteria</taxon>
        <taxon>Sphingomonadales</taxon>
        <taxon>Erythrobacteraceae</taxon>
        <taxon>Qipengyuania</taxon>
    </lineage>
</organism>
<evidence type="ECO:0000313" key="2">
    <source>
        <dbReference type="EMBL" id="MBX7482693.1"/>
    </source>
</evidence>
<evidence type="ECO:0000259" key="1">
    <source>
        <dbReference type="Pfam" id="PF01370"/>
    </source>
</evidence>
<name>A0ABS7J5U0_9SPHN</name>
<feature type="domain" description="NAD-dependent epimerase/dehydratase" evidence="1">
    <location>
        <begin position="124"/>
        <end position="217"/>
    </location>
</feature>
<reference evidence="2 3" key="1">
    <citation type="submission" date="2021-08" db="EMBL/GenBank/DDBJ databases">
        <title>Comparative Genomics Analysis of the Genus Qipengyuania Reveals Extensive Genetic Diversity and Metabolic Versatility, Including the Description of Fifteen Novel Species.</title>
        <authorList>
            <person name="Liu Y."/>
        </authorList>
    </citation>
    <scope>NUCLEOTIDE SEQUENCE [LARGE SCALE GENOMIC DNA]</scope>
    <source>
        <strain evidence="2 3">6D47A</strain>
    </source>
</reference>
<dbReference type="InterPro" id="IPR036291">
    <property type="entry name" value="NAD(P)-bd_dom_sf"/>
</dbReference>
<dbReference type="EMBL" id="JAIGNO010000004">
    <property type="protein sequence ID" value="MBX7482693.1"/>
    <property type="molecule type" value="Genomic_DNA"/>
</dbReference>
<dbReference type="Gene3D" id="3.40.50.720">
    <property type="entry name" value="NAD(P)-binding Rossmann-like Domain"/>
    <property type="match status" value="1"/>
</dbReference>
<dbReference type="RefSeq" id="WP_221557932.1">
    <property type="nucleotide sequence ID" value="NZ_JAIGNO010000004.1"/>
</dbReference>
<evidence type="ECO:0000313" key="3">
    <source>
        <dbReference type="Proteomes" id="UP000755104"/>
    </source>
</evidence>
<dbReference type="SUPFAM" id="SSF51735">
    <property type="entry name" value="NAD(P)-binding Rossmann-fold domains"/>
    <property type="match status" value="1"/>
</dbReference>
<gene>
    <name evidence="2" type="ORF">K3174_09120</name>
</gene>
<dbReference type="Pfam" id="PF01370">
    <property type="entry name" value="Epimerase"/>
    <property type="match status" value="1"/>
</dbReference>
<proteinExistence type="predicted"/>
<accession>A0ABS7J5U0</accession>
<keyword evidence="3" id="KW-1185">Reference proteome</keyword>